<evidence type="ECO:0000256" key="2">
    <source>
        <dbReference type="ARBA" id="ARBA00022670"/>
    </source>
</evidence>
<keyword evidence="5" id="KW-0732">Signal</keyword>
<dbReference type="PANTHER" id="PTHR47053:SF1">
    <property type="entry name" value="MUREIN DD-ENDOPEPTIDASE MEPH-RELATED"/>
    <property type="match status" value="1"/>
</dbReference>
<reference evidence="7" key="2">
    <citation type="submission" date="2020-09" db="EMBL/GenBank/DDBJ databases">
        <authorList>
            <person name="Sun Q."/>
            <person name="Zhou Y."/>
        </authorList>
    </citation>
    <scope>NUCLEOTIDE SEQUENCE</scope>
    <source>
        <strain evidence="7">CGMCC 1.12987</strain>
    </source>
</reference>
<evidence type="ECO:0000256" key="5">
    <source>
        <dbReference type="SAM" id="SignalP"/>
    </source>
</evidence>
<dbReference type="GO" id="GO:0008234">
    <property type="term" value="F:cysteine-type peptidase activity"/>
    <property type="evidence" value="ECO:0007669"/>
    <property type="project" value="UniProtKB-KW"/>
</dbReference>
<evidence type="ECO:0000313" key="8">
    <source>
        <dbReference type="Proteomes" id="UP000644756"/>
    </source>
</evidence>
<feature type="chain" id="PRO_5036859006" description="NlpC/P60 domain-containing protein" evidence="5">
    <location>
        <begin position="25"/>
        <end position="167"/>
    </location>
</feature>
<dbReference type="Pfam" id="PF00877">
    <property type="entry name" value="NLPC_P60"/>
    <property type="match status" value="1"/>
</dbReference>
<keyword evidence="3" id="KW-0378">Hydrolase</keyword>
<dbReference type="InterPro" id="IPR000064">
    <property type="entry name" value="NLP_P60_dom"/>
</dbReference>
<dbReference type="InterPro" id="IPR051202">
    <property type="entry name" value="Peptidase_C40"/>
</dbReference>
<dbReference type="AlphaFoldDB" id="A0A917G6A4"/>
<keyword evidence="4" id="KW-0788">Thiol protease</keyword>
<dbReference type="PANTHER" id="PTHR47053">
    <property type="entry name" value="MUREIN DD-ENDOPEPTIDASE MEPH-RELATED"/>
    <property type="match status" value="1"/>
</dbReference>
<comment type="caution">
    <text evidence="7">The sequence shown here is derived from an EMBL/GenBank/DDBJ whole genome shotgun (WGS) entry which is preliminary data.</text>
</comment>
<dbReference type="Proteomes" id="UP000644756">
    <property type="component" value="Unassembled WGS sequence"/>
</dbReference>
<name>A0A917G6A4_9BACL</name>
<dbReference type="SUPFAM" id="SSF54001">
    <property type="entry name" value="Cysteine proteinases"/>
    <property type="match status" value="1"/>
</dbReference>
<dbReference type="EMBL" id="BMGR01000022">
    <property type="protein sequence ID" value="GGG25234.1"/>
    <property type="molecule type" value="Genomic_DNA"/>
</dbReference>
<feature type="signal peptide" evidence="5">
    <location>
        <begin position="1"/>
        <end position="24"/>
    </location>
</feature>
<dbReference type="InterPro" id="IPR038765">
    <property type="entry name" value="Papain-like_cys_pep_sf"/>
</dbReference>
<gene>
    <name evidence="7" type="ORF">GCM10010916_47120</name>
</gene>
<evidence type="ECO:0000256" key="3">
    <source>
        <dbReference type="ARBA" id="ARBA00022801"/>
    </source>
</evidence>
<dbReference type="PROSITE" id="PS51935">
    <property type="entry name" value="NLPC_P60"/>
    <property type="match status" value="1"/>
</dbReference>
<evidence type="ECO:0000256" key="1">
    <source>
        <dbReference type="ARBA" id="ARBA00007074"/>
    </source>
</evidence>
<accession>A0A917G6A4</accession>
<organism evidence="7 8">
    <name type="scientific">Paenibacillus abyssi</name>
    <dbReference type="NCBI Taxonomy" id="1340531"/>
    <lineage>
        <taxon>Bacteria</taxon>
        <taxon>Bacillati</taxon>
        <taxon>Bacillota</taxon>
        <taxon>Bacilli</taxon>
        <taxon>Bacillales</taxon>
        <taxon>Paenibacillaceae</taxon>
        <taxon>Paenibacillus</taxon>
    </lineage>
</organism>
<keyword evidence="8" id="KW-1185">Reference proteome</keyword>
<dbReference type="Gene3D" id="3.90.1720.10">
    <property type="entry name" value="endopeptidase domain like (from Nostoc punctiforme)"/>
    <property type="match status" value="1"/>
</dbReference>
<evidence type="ECO:0000259" key="6">
    <source>
        <dbReference type="PROSITE" id="PS51935"/>
    </source>
</evidence>
<sequence>MKKVASMLLALVLVMAFSTGTVFADSKMDKAIDELIGTPYKYGGTTPRGFDCSGFTSFVFRQLNIDLPRTSGSQAKVGKKVVKNDLRPGDLVFFNTSGKGISHVGIYVGNGDFAHSSSSRGVRISGIEDAYYEKRYVTARRVMSTETFEKYADEPSDEIVDAGGDTD</sequence>
<dbReference type="RefSeq" id="WP_229725627.1">
    <property type="nucleotide sequence ID" value="NZ_BMGR01000022.1"/>
</dbReference>
<dbReference type="GO" id="GO:0006508">
    <property type="term" value="P:proteolysis"/>
    <property type="evidence" value="ECO:0007669"/>
    <property type="project" value="UniProtKB-KW"/>
</dbReference>
<comment type="similarity">
    <text evidence="1">Belongs to the peptidase C40 family.</text>
</comment>
<proteinExistence type="inferred from homology"/>
<protein>
    <recommendedName>
        <fullName evidence="6">NlpC/P60 domain-containing protein</fullName>
    </recommendedName>
</protein>
<feature type="domain" description="NlpC/P60" evidence="6">
    <location>
        <begin position="21"/>
        <end position="143"/>
    </location>
</feature>
<keyword evidence="2" id="KW-0645">Protease</keyword>
<reference evidence="7" key="1">
    <citation type="journal article" date="2014" name="Int. J. Syst. Evol. Microbiol.">
        <title>Complete genome sequence of Corynebacterium casei LMG S-19264T (=DSM 44701T), isolated from a smear-ripened cheese.</title>
        <authorList>
            <consortium name="US DOE Joint Genome Institute (JGI-PGF)"/>
            <person name="Walter F."/>
            <person name="Albersmeier A."/>
            <person name="Kalinowski J."/>
            <person name="Ruckert C."/>
        </authorList>
    </citation>
    <scope>NUCLEOTIDE SEQUENCE</scope>
    <source>
        <strain evidence="7">CGMCC 1.12987</strain>
    </source>
</reference>
<evidence type="ECO:0000256" key="4">
    <source>
        <dbReference type="ARBA" id="ARBA00022807"/>
    </source>
</evidence>
<evidence type="ECO:0000313" key="7">
    <source>
        <dbReference type="EMBL" id="GGG25234.1"/>
    </source>
</evidence>